<keyword evidence="2" id="KW-0436">Ligase</keyword>
<gene>
    <name evidence="2" type="ORF">MOO47_02340</name>
</gene>
<evidence type="ECO:0000313" key="2">
    <source>
        <dbReference type="EMBL" id="UQS84042.1"/>
    </source>
</evidence>
<sequence>MPDKNLVIYDQNYQTTQQLQNIFPETSYLLYYCQQIQQPIIHLWQSQPTVILGLRDKHLNNLKAGVNLLRAKNYAYMLRNSGGLAVVSDAGTINLSVFLPNASTISIEKAYFILYKLIQQMFPTLTIEHYEISDSYCPGDFDLVIQHKKIAGLAQRRQHQALVIMAYLSINGAQLQRGNLLHQFYKQANTNYDPHFPTVNPDSMANLNDFTSEQLTVAIFKKRLLQILKPKSSTIDLLSNEQLIKLPDFSELFNKELRNQKQLNQILLRS</sequence>
<dbReference type="Gene3D" id="3.30.930.10">
    <property type="entry name" value="Bira Bifunctional Protein, Domain 2"/>
    <property type="match status" value="1"/>
</dbReference>
<protein>
    <submittedName>
        <fullName evidence="2">Lipoate--protein ligase</fullName>
    </submittedName>
</protein>
<accession>A0ABY4PFF1</accession>
<dbReference type="PROSITE" id="PS51733">
    <property type="entry name" value="BPL_LPL_CATALYTIC"/>
    <property type="match status" value="1"/>
</dbReference>
<dbReference type="GO" id="GO:0016874">
    <property type="term" value="F:ligase activity"/>
    <property type="evidence" value="ECO:0007669"/>
    <property type="project" value="UniProtKB-KW"/>
</dbReference>
<keyword evidence="3" id="KW-1185">Reference proteome</keyword>
<dbReference type="InterPro" id="IPR045864">
    <property type="entry name" value="aa-tRNA-synth_II/BPL/LPL"/>
</dbReference>
<evidence type="ECO:0000259" key="1">
    <source>
        <dbReference type="PROSITE" id="PS51733"/>
    </source>
</evidence>
<dbReference type="Pfam" id="PF21948">
    <property type="entry name" value="LplA-B_cat"/>
    <property type="match status" value="1"/>
</dbReference>
<dbReference type="SUPFAM" id="SSF55681">
    <property type="entry name" value="Class II aaRS and biotin synthetases"/>
    <property type="match status" value="1"/>
</dbReference>
<proteinExistence type="predicted"/>
<name>A0ABY4PFF1_9LACO</name>
<dbReference type="InterPro" id="IPR004143">
    <property type="entry name" value="BPL_LPL_catalytic"/>
</dbReference>
<dbReference type="PANTHER" id="PTHR43679">
    <property type="entry name" value="OCTANOYLTRANSFERASE LIPM-RELATED"/>
    <property type="match status" value="1"/>
</dbReference>
<dbReference type="PANTHER" id="PTHR43679:SF2">
    <property type="entry name" value="OCTANOYL-[GCVH]:PROTEIN N-OCTANOYLTRANSFERASE"/>
    <property type="match status" value="1"/>
</dbReference>
<organism evidence="2 3">
    <name type="scientific">Bombilactobacillus thymidiniphilus</name>
    <dbReference type="NCBI Taxonomy" id="2923363"/>
    <lineage>
        <taxon>Bacteria</taxon>
        <taxon>Bacillati</taxon>
        <taxon>Bacillota</taxon>
        <taxon>Bacilli</taxon>
        <taxon>Lactobacillales</taxon>
        <taxon>Lactobacillaceae</taxon>
        <taxon>Bombilactobacillus</taxon>
    </lineage>
</organism>
<dbReference type="Proteomes" id="UP000831947">
    <property type="component" value="Chromosome"/>
</dbReference>
<dbReference type="EMBL" id="CP093365">
    <property type="protein sequence ID" value="UQS84042.1"/>
    <property type="molecule type" value="Genomic_DNA"/>
</dbReference>
<reference evidence="2 3" key="1">
    <citation type="journal article" date="2022" name="Int. J. Syst. Evol. Microbiol.">
        <title>Apilactobacillus apisilvae sp. nov., Nicolia spurrieriana gen. nov. sp. nov., Bombilactobacillus folatiphilus sp. nov. and Bombilactobacillus thymidiniphilus sp. nov., four new lactic acid bacterial isolates from stingless bees Tetragonula carbonaria and Austroplebeia australis.</title>
        <authorList>
            <person name="Oliphant S.A."/>
            <person name="Watson-Haigh N.S."/>
            <person name="Sumby K.M."/>
            <person name="Gardner J."/>
            <person name="Groom S."/>
            <person name="Jiranek V."/>
        </authorList>
    </citation>
    <scope>NUCLEOTIDE SEQUENCE [LARGE SCALE GENOMIC DNA]</scope>
    <source>
        <strain evidence="2 3">SG4_A1</strain>
    </source>
</reference>
<feature type="domain" description="BPL/LPL catalytic" evidence="1">
    <location>
        <begin position="35"/>
        <end position="215"/>
    </location>
</feature>
<dbReference type="InterPro" id="IPR050664">
    <property type="entry name" value="Octanoyltrans_LipM/LipL"/>
</dbReference>
<evidence type="ECO:0000313" key="3">
    <source>
        <dbReference type="Proteomes" id="UP000831947"/>
    </source>
</evidence>
<dbReference type="RefSeq" id="WP_249513226.1">
    <property type="nucleotide sequence ID" value="NZ_CP093365.1"/>
</dbReference>